<dbReference type="Pfam" id="PF02875">
    <property type="entry name" value="Mur_ligase_C"/>
    <property type="match status" value="1"/>
</dbReference>
<comment type="function">
    <text evidence="14">Cell wall formation.</text>
</comment>
<dbReference type="SUPFAM" id="SSF53623">
    <property type="entry name" value="MurD-like peptide ligases, catalytic domain"/>
    <property type="match status" value="1"/>
</dbReference>
<feature type="domain" description="Mur ligase C-terminal" evidence="16">
    <location>
        <begin position="344"/>
        <end position="474"/>
    </location>
</feature>
<dbReference type="GO" id="GO:0016874">
    <property type="term" value="F:ligase activity"/>
    <property type="evidence" value="ECO:0007669"/>
    <property type="project" value="UniProtKB-KW"/>
</dbReference>
<comment type="similarity">
    <text evidence="14">Belongs to the MurCDEF family.</text>
</comment>
<dbReference type="Gene3D" id="3.40.50.720">
    <property type="entry name" value="NAD(P)-binding Rossmann-like Domain"/>
    <property type="match status" value="1"/>
</dbReference>
<evidence type="ECO:0000259" key="16">
    <source>
        <dbReference type="Pfam" id="PF02875"/>
    </source>
</evidence>
<evidence type="ECO:0000256" key="14">
    <source>
        <dbReference type="HAMAP-Rule" id="MF_00046"/>
    </source>
</evidence>
<keyword evidence="19" id="KW-1185">Reference proteome</keyword>
<evidence type="ECO:0000313" key="19">
    <source>
        <dbReference type="Proteomes" id="UP001500751"/>
    </source>
</evidence>
<comment type="caution">
    <text evidence="18">The sequence shown here is derived from an EMBL/GenBank/DDBJ whole genome shotgun (WGS) entry which is preliminary data.</text>
</comment>
<dbReference type="Gene3D" id="3.90.190.20">
    <property type="entry name" value="Mur ligase, C-terminal domain"/>
    <property type="match status" value="1"/>
</dbReference>
<keyword evidence="12 14" id="KW-0961">Cell wall biogenesis/degradation</keyword>
<evidence type="ECO:0000256" key="2">
    <source>
        <dbReference type="ARBA" id="ARBA00004752"/>
    </source>
</evidence>
<evidence type="ECO:0000256" key="7">
    <source>
        <dbReference type="ARBA" id="ARBA00022741"/>
    </source>
</evidence>
<dbReference type="RefSeq" id="WP_344664906.1">
    <property type="nucleotide sequence ID" value="NZ_BAAAQN010000007.1"/>
</dbReference>
<sequence>MTRRTPRFPAPEQVVPAAELGRIHFVGIGGVGMAPLARAMLGRGLPISGSDIKDTATVQALRALGAAIAIGQAPENLDGVDTVVVSTDIPETNVEVVEARARGLRLLHRASALAALMPGSRSVAVAGTHGKTTTTSMIAVALRHVGLDPTFVIGGELGTTGESGHAGAGDVLIAEADESDGTFTHYRPDVSVITNIELDHPDHFADVEQVRAEFQDFADRLEPGGTLVIHVDDPAARAIAERTAARGVRVLSYGVGEDAVIRVSDVSSTGGFPTFTLIVAADALGTTALGATTPGATAHGPITLGVPARHNALNAAAALGVALALGVDAKPFLEGVAAFTGARRRMQFLGEASGVRVYDDYGHHPTEIASILSAARELAGEGRVVAAFQPHRYFRTNTFLHEFGPALGAADVVLVLDVYAHGEQPIPGVGGDVIAAETGLPPQNSVFEPDFDRVPERLAALARPGDLVVTVGAGDVTEIGPRLLKLLG</sequence>
<keyword evidence="9 14" id="KW-0133">Cell shape</keyword>
<evidence type="ECO:0000256" key="4">
    <source>
        <dbReference type="ARBA" id="ARBA00022490"/>
    </source>
</evidence>
<dbReference type="InterPro" id="IPR013221">
    <property type="entry name" value="Mur_ligase_cen"/>
</dbReference>
<evidence type="ECO:0000313" key="18">
    <source>
        <dbReference type="EMBL" id="GAA2020434.1"/>
    </source>
</evidence>
<keyword evidence="7 14" id="KW-0547">Nucleotide-binding</keyword>
<dbReference type="InterPro" id="IPR050061">
    <property type="entry name" value="MurCDEF_pg_biosynth"/>
</dbReference>
<proteinExistence type="inferred from homology"/>
<comment type="pathway">
    <text evidence="2 14">Cell wall biogenesis; peptidoglycan biosynthesis.</text>
</comment>
<keyword evidence="10 14" id="KW-0573">Peptidoglycan synthesis</keyword>
<comment type="subcellular location">
    <subcellularLocation>
        <location evidence="1 14">Cytoplasm</location>
    </subcellularLocation>
</comment>
<dbReference type="InterPro" id="IPR004101">
    <property type="entry name" value="Mur_ligase_C"/>
</dbReference>
<evidence type="ECO:0000259" key="17">
    <source>
        <dbReference type="Pfam" id="PF08245"/>
    </source>
</evidence>
<accession>A0ABN2TTS7</accession>
<dbReference type="Pfam" id="PF01225">
    <property type="entry name" value="Mur_ligase"/>
    <property type="match status" value="1"/>
</dbReference>
<keyword evidence="6 14" id="KW-0132">Cell division</keyword>
<keyword evidence="8 14" id="KW-0067">ATP-binding</keyword>
<dbReference type="InterPro" id="IPR005758">
    <property type="entry name" value="UDP-N-AcMur_Ala_ligase_MurC"/>
</dbReference>
<evidence type="ECO:0000256" key="10">
    <source>
        <dbReference type="ARBA" id="ARBA00022984"/>
    </source>
</evidence>
<dbReference type="HAMAP" id="MF_00046">
    <property type="entry name" value="MurC"/>
    <property type="match status" value="1"/>
</dbReference>
<dbReference type="InterPro" id="IPR036565">
    <property type="entry name" value="Mur-like_cat_sf"/>
</dbReference>
<evidence type="ECO:0000259" key="15">
    <source>
        <dbReference type="Pfam" id="PF01225"/>
    </source>
</evidence>
<dbReference type="SUPFAM" id="SSF51984">
    <property type="entry name" value="MurCD N-terminal domain"/>
    <property type="match status" value="1"/>
</dbReference>
<evidence type="ECO:0000256" key="8">
    <source>
        <dbReference type="ARBA" id="ARBA00022840"/>
    </source>
</evidence>
<gene>
    <name evidence="14 18" type="primary">murC</name>
    <name evidence="18" type="ORF">GCM10009839_16410</name>
</gene>
<keyword evidence="11 14" id="KW-0131">Cell cycle</keyword>
<keyword evidence="5 14" id="KW-0436">Ligase</keyword>
<comment type="catalytic activity">
    <reaction evidence="13 14">
        <text>UDP-N-acetyl-alpha-D-muramate + L-alanine + ATP = UDP-N-acetyl-alpha-D-muramoyl-L-alanine + ADP + phosphate + H(+)</text>
        <dbReference type="Rhea" id="RHEA:23372"/>
        <dbReference type="ChEBI" id="CHEBI:15378"/>
        <dbReference type="ChEBI" id="CHEBI:30616"/>
        <dbReference type="ChEBI" id="CHEBI:43474"/>
        <dbReference type="ChEBI" id="CHEBI:57972"/>
        <dbReference type="ChEBI" id="CHEBI:70757"/>
        <dbReference type="ChEBI" id="CHEBI:83898"/>
        <dbReference type="ChEBI" id="CHEBI:456216"/>
        <dbReference type="EC" id="6.3.2.8"/>
    </reaction>
</comment>
<dbReference type="InterPro" id="IPR036615">
    <property type="entry name" value="Mur_ligase_C_dom_sf"/>
</dbReference>
<dbReference type="Pfam" id="PF08245">
    <property type="entry name" value="Mur_ligase_M"/>
    <property type="match status" value="1"/>
</dbReference>
<dbReference type="Gene3D" id="3.40.1190.10">
    <property type="entry name" value="Mur-like, catalytic domain"/>
    <property type="match status" value="1"/>
</dbReference>
<evidence type="ECO:0000256" key="6">
    <source>
        <dbReference type="ARBA" id="ARBA00022618"/>
    </source>
</evidence>
<feature type="domain" description="Mur ligase N-terminal catalytic" evidence="15">
    <location>
        <begin position="22"/>
        <end position="117"/>
    </location>
</feature>
<name>A0ABN2TTS7_9ACTN</name>
<feature type="binding site" evidence="14">
    <location>
        <begin position="127"/>
        <end position="133"/>
    </location>
    <ligand>
        <name>ATP</name>
        <dbReference type="ChEBI" id="CHEBI:30616"/>
    </ligand>
</feature>
<dbReference type="Proteomes" id="UP001500751">
    <property type="component" value="Unassembled WGS sequence"/>
</dbReference>
<evidence type="ECO:0000256" key="12">
    <source>
        <dbReference type="ARBA" id="ARBA00023316"/>
    </source>
</evidence>
<evidence type="ECO:0000256" key="5">
    <source>
        <dbReference type="ARBA" id="ARBA00022598"/>
    </source>
</evidence>
<evidence type="ECO:0000256" key="1">
    <source>
        <dbReference type="ARBA" id="ARBA00004496"/>
    </source>
</evidence>
<reference evidence="18 19" key="1">
    <citation type="journal article" date="2019" name="Int. J. Syst. Evol. Microbiol.">
        <title>The Global Catalogue of Microorganisms (GCM) 10K type strain sequencing project: providing services to taxonomists for standard genome sequencing and annotation.</title>
        <authorList>
            <consortium name="The Broad Institute Genomics Platform"/>
            <consortium name="The Broad Institute Genome Sequencing Center for Infectious Disease"/>
            <person name="Wu L."/>
            <person name="Ma J."/>
        </authorList>
    </citation>
    <scope>NUCLEOTIDE SEQUENCE [LARGE SCALE GENOMIC DNA]</scope>
    <source>
        <strain evidence="18 19">JCM 16014</strain>
    </source>
</reference>
<keyword evidence="4 14" id="KW-0963">Cytoplasm</keyword>
<feature type="domain" description="Mur ligase central" evidence="17">
    <location>
        <begin position="125"/>
        <end position="322"/>
    </location>
</feature>
<evidence type="ECO:0000256" key="13">
    <source>
        <dbReference type="ARBA" id="ARBA00047833"/>
    </source>
</evidence>
<dbReference type="PANTHER" id="PTHR43445">
    <property type="entry name" value="UDP-N-ACETYLMURAMATE--L-ALANINE LIGASE-RELATED"/>
    <property type="match status" value="1"/>
</dbReference>
<organism evidence="18 19">
    <name type="scientific">Catenulispora yoronensis</name>
    <dbReference type="NCBI Taxonomy" id="450799"/>
    <lineage>
        <taxon>Bacteria</taxon>
        <taxon>Bacillati</taxon>
        <taxon>Actinomycetota</taxon>
        <taxon>Actinomycetes</taxon>
        <taxon>Catenulisporales</taxon>
        <taxon>Catenulisporaceae</taxon>
        <taxon>Catenulispora</taxon>
    </lineage>
</organism>
<evidence type="ECO:0000256" key="3">
    <source>
        <dbReference type="ARBA" id="ARBA00012211"/>
    </source>
</evidence>
<evidence type="ECO:0000256" key="9">
    <source>
        <dbReference type="ARBA" id="ARBA00022960"/>
    </source>
</evidence>
<evidence type="ECO:0000256" key="11">
    <source>
        <dbReference type="ARBA" id="ARBA00023306"/>
    </source>
</evidence>
<protein>
    <recommendedName>
        <fullName evidence="3 14">UDP-N-acetylmuramate--L-alanine ligase</fullName>
        <ecNumber evidence="3 14">6.3.2.8</ecNumber>
    </recommendedName>
    <alternativeName>
        <fullName evidence="14">UDP-N-acetylmuramoyl-L-alanine synthetase</fullName>
    </alternativeName>
</protein>
<dbReference type="PANTHER" id="PTHR43445:SF3">
    <property type="entry name" value="UDP-N-ACETYLMURAMATE--L-ALANINE LIGASE"/>
    <property type="match status" value="1"/>
</dbReference>
<dbReference type="SUPFAM" id="SSF53244">
    <property type="entry name" value="MurD-like peptide ligases, peptide-binding domain"/>
    <property type="match status" value="1"/>
</dbReference>
<dbReference type="InterPro" id="IPR000713">
    <property type="entry name" value="Mur_ligase_N"/>
</dbReference>
<dbReference type="EC" id="6.3.2.8" evidence="3 14"/>
<dbReference type="NCBIfam" id="TIGR01082">
    <property type="entry name" value="murC"/>
    <property type="match status" value="1"/>
</dbReference>
<dbReference type="EMBL" id="BAAAQN010000007">
    <property type="protein sequence ID" value="GAA2020434.1"/>
    <property type="molecule type" value="Genomic_DNA"/>
</dbReference>